<reference evidence="1" key="1">
    <citation type="submission" date="2020-03" db="EMBL/GenBank/DDBJ databases">
        <authorList>
            <person name="Weist P."/>
        </authorList>
    </citation>
    <scope>NUCLEOTIDE SEQUENCE</scope>
</reference>
<dbReference type="AlphaFoldDB" id="A0A9N7YBY1"/>
<evidence type="ECO:0000313" key="1">
    <source>
        <dbReference type="EMBL" id="CAB1420121.1"/>
    </source>
</evidence>
<comment type="caution">
    <text evidence="1">The sequence shown here is derived from an EMBL/GenBank/DDBJ whole genome shotgun (WGS) entry which is preliminary data.</text>
</comment>
<name>A0A9N7YBY1_PLEPL</name>
<gene>
    <name evidence="1" type="ORF">PLEPLA_LOCUS7996</name>
</gene>
<dbReference type="EMBL" id="CADEAL010000435">
    <property type="protein sequence ID" value="CAB1420121.1"/>
    <property type="molecule type" value="Genomic_DNA"/>
</dbReference>
<proteinExistence type="predicted"/>
<dbReference type="Proteomes" id="UP001153269">
    <property type="component" value="Unassembled WGS sequence"/>
</dbReference>
<sequence>MTHDTRSFSFQLLLPLLHPYHIEIRVHCGRIMEYDIGSRIRGGNGGSSMADSISCGLIVVIVHRSRGSAPCPRSLAQRDTDHSVTFRVGQARNEIHSYVRLGAIRDGQGTQQPSSRLMRRLASGAYRTGGDKLLASSLFAKATVVGHLVRLGPLDHSFNLPTRCSHHTGGWQYGAPNESKTGGAN</sequence>
<accession>A0A9N7YBY1</accession>
<organism evidence="1 2">
    <name type="scientific">Pleuronectes platessa</name>
    <name type="common">European plaice</name>
    <dbReference type="NCBI Taxonomy" id="8262"/>
    <lineage>
        <taxon>Eukaryota</taxon>
        <taxon>Metazoa</taxon>
        <taxon>Chordata</taxon>
        <taxon>Craniata</taxon>
        <taxon>Vertebrata</taxon>
        <taxon>Euteleostomi</taxon>
        <taxon>Actinopterygii</taxon>
        <taxon>Neopterygii</taxon>
        <taxon>Teleostei</taxon>
        <taxon>Neoteleostei</taxon>
        <taxon>Acanthomorphata</taxon>
        <taxon>Carangaria</taxon>
        <taxon>Pleuronectiformes</taxon>
        <taxon>Pleuronectoidei</taxon>
        <taxon>Pleuronectidae</taxon>
        <taxon>Pleuronectes</taxon>
    </lineage>
</organism>
<evidence type="ECO:0000313" key="2">
    <source>
        <dbReference type="Proteomes" id="UP001153269"/>
    </source>
</evidence>
<keyword evidence="2" id="KW-1185">Reference proteome</keyword>
<protein>
    <submittedName>
        <fullName evidence="1">Uncharacterized protein</fullName>
    </submittedName>
</protein>